<feature type="compositionally biased region" description="Polar residues" evidence="2">
    <location>
        <begin position="408"/>
        <end position="419"/>
    </location>
</feature>
<keyword evidence="1" id="KW-0862">Zinc</keyword>
<gene>
    <name evidence="4" type="ORF">BINO364_LOCUS15998</name>
</gene>
<evidence type="ECO:0000259" key="3">
    <source>
        <dbReference type="PROSITE" id="PS50157"/>
    </source>
</evidence>
<dbReference type="AlphaFoldDB" id="A0A8J9YMP7"/>
<dbReference type="PROSITE" id="PS50157">
    <property type="entry name" value="ZINC_FINGER_C2H2_2"/>
    <property type="match status" value="2"/>
</dbReference>
<organism evidence="4 5">
    <name type="scientific">Brenthis ino</name>
    <name type="common">lesser marbled fritillary</name>
    <dbReference type="NCBI Taxonomy" id="405034"/>
    <lineage>
        <taxon>Eukaryota</taxon>
        <taxon>Metazoa</taxon>
        <taxon>Ecdysozoa</taxon>
        <taxon>Arthropoda</taxon>
        <taxon>Hexapoda</taxon>
        <taxon>Insecta</taxon>
        <taxon>Pterygota</taxon>
        <taxon>Neoptera</taxon>
        <taxon>Endopterygota</taxon>
        <taxon>Lepidoptera</taxon>
        <taxon>Glossata</taxon>
        <taxon>Ditrysia</taxon>
        <taxon>Papilionoidea</taxon>
        <taxon>Nymphalidae</taxon>
        <taxon>Heliconiinae</taxon>
        <taxon>Argynnini</taxon>
        <taxon>Brenthis</taxon>
    </lineage>
</organism>
<feature type="compositionally biased region" description="Basic and acidic residues" evidence="2">
    <location>
        <begin position="56"/>
        <end position="72"/>
    </location>
</feature>
<keyword evidence="1" id="KW-0863">Zinc-finger</keyword>
<feature type="region of interest" description="Disordered" evidence="2">
    <location>
        <begin position="42"/>
        <end position="98"/>
    </location>
</feature>
<dbReference type="InterPro" id="IPR013087">
    <property type="entry name" value="Znf_C2H2_type"/>
</dbReference>
<evidence type="ECO:0000313" key="4">
    <source>
        <dbReference type="EMBL" id="CAH0731086.1"/>
    </source>
</evidence>
<feature type="compositionally biased region" description="Basic and acidic residues" evidence="2">
    <location>
        <begin position="528"/>
        <end position="544"/>
    </location>
</feature>
<name>A0A8J9YMP7_9NEOP</name>
<dbReference type="PROSITE" id="PS00028">
    <property type="entry name" value="ZINC_FINGER_C2H2_1"/>
    <property type="match status" value="2"/>
</dbReference>
<evidence type="ECO:0000313" key="5">
    <source>
        <dbReference type="Proteomes" id="UP000838878"/>
    </source>
</evidence>
<dbReference type="Proteomes" id="UP000838878">
    <property type="component" value="Chromosome 9"/>
</dbReference>
<evidence type="ECO:0000256" key="1">
    <source>
        <dbReference type="PROSITE-ProRule" id="PRU00042"/>
    </source>
</evidence>
<keyword evidence="1" id="KW-0479">Metal-binding</keyword>
<feature type="region of interest" description="Disordered" evidence="2">
    <location>
        <begin position="514"/>
        <end position="544"/>
    </location>
</feature>
<dbReference type="OrthoDB" id="7483656at2759"/>
<proteinExistence type="predicted"/>
<dbReference type="GO" id="GO:0008270">
    <property type="term" value="F:zinc ion binding"/>
    <property type="evidence" value="ECO:0007669"/>
    <property type="project" value="UniProtKB-KW"/>
</dbReference>
<evidence type="ECO:0000256" key="2">
    <source>
        <dbReference type="SAM" id="MobiDB-lite"/>
    </source>
</evidence>
<reference evidence="4" key="1">
    <citation type="submission" date="2021-12" db="EMBL/GenBank/DDBJ databases">
        <authorList>
            <person name="Martin H S."/>
        </authorList>
    </citation>
    <scope>NUCLEOTIDE SEQUENCE</scope>
</reference>
<sequence>MGAKTALKLRARGTAFKCHMCGRKLMSMEALISHERTAHNIITRRNKSKQVTEPLKATKKEVKQKPAKKESSPLKIRQKIKFSESISEPEESEDKSLPKRKTVEFKCPKCFRAFASYLPAHKHIQNFHCVNRQGVKVPPNSPSLIQPIRIEFCNNCNRKVKSIQNHICKDDNKAKMEDQLIICTACDDWMPNMKAFGSHVLNAHGDNVDSMFFPVYSEFIKWKIEMEAQTGVNYILEKYDSKRYYHCNFVKDNDKKMNTTSFCPSTIVVQEFPKGIQVHFFKQHYKHEYIDYTIMEEYKKYNITSFLKRSEEYNNLKILPSDGNDLYLQFKSLMEGIIVDAAKINVPTLKILLGKALDMTSVLTNYDEEVEENDVIVTSVANVTHMTETQITKALETTNLTFGKRKNNVNTDVSSQTQTKKIKQDSVEDMSPKILNSFSLAHNKSTKNDKSDTDNKKSDDDIDKSKQNNKKNTEWDPYSSSFNDSYKDFVVKNFPVVEADIKKKARKRPGFLTKMGQFKPNTLPKSHKTQEESKAEVKEKTPVRTSFDKPNIDIKYEVKEQDEGCNILILKL</sequence>
<feature type="non-terminal residue" evidence="4">
    <location>
        <position position="572"/>
    </location>
</feature>
<feature type="region of interest" description="Disordered" evidence="2">
    <location>
        <begin position="405"/>
        <end position="477"/>
    </location>
</feature>
<accession>A0A8J9YMP7</accession>
<dbReference type="SMART" id="SM00355">
    <property type="entry name" value="ZnF_C2H2"/>
    <property type="match status" value="3"/>
</dbReference>
<feature type="compositionally biased region" description="Basic and acidic residues" evidence="2">
    <location>
        <begin position="446"/>
        <end position="474"/>
    </location>
</feature>
<protein>
    <recommendedName>
        <fullName evidence="3">C2H2-type domain-containing protein</fullName>
    </recommendedName>
</protein>
<keyword evidence="5" id="KW-1185">Reference proteome</keyword>
<feature type="domain" description="C2H2-type" evidence="3">
    <location>
        <begin position="105"/>
        <end position="133"/>
    </location>
</feature>
<feature type="domain" description="C2H2-type" evidence="3">
    <location>
        <begin position="16"/>
        <end position="39"/>
    </location>
</feature>
<dbReference type="EMBL" id="OV170229">
    <property type="protein sequence ID" value="CAH0731086.1"/>
    <property type="molecule type" value="Genomic_DNA"/>
</dbReference>